<feature type="transmembrane region" description="Helical" evidence="4">
    <location>
        <begin position="124"/>
        <end position="144"/>
    </location>
</feature>
<gene>
    <name evidence="6" type="ORF">EZI54_06085</name>
</gene>
<feature type="transmembrane region" description="Helical" evidence="4">
    <location>
        <begin position="246"/>
        <end position="265"/>
    </location>
</feature>
<organism evidence="6 7">
    <name type="scientific">Marinobacter halodurans</name>
    <dbReference type="NCBI Taxonomy" id="2528979"/>
    <lineage>
        <taxon>Bacteria</taxon>
        <taxon>Pseudomonadati</taxon>
        <taxon>Pseudomonadota</taxon>
        <taxon>Gammaproteobacteria</taxon>
        <taxon>Pseudomonadales</taxon>
        <taxon>Marinobacteraceae</taxon>
        <taxon>Marinobacter</taxon>
    </lineage>
</organism>
<feature type="transmembrane region" description="Helical" evidence="4">
    <location>
        <begin position="421"/>
        <end position="441"/>
    </location>
</feature>
<evidence type="ECO:0000256" key="4">
    <source>
        <dbReference type="SAM" id="Phobius"/>
    </source>
</evidence>
<sequence length="445" mass="49630">MQQNRHVIQRIQWTVVLFYAVLIIVPAVHPLPPHSAHIWDNVTLFAQFLFWGIWWPFVLLSMVLLGRVWCGVFCPEGTISEWASKHGRHGAIPRWVRWGGWPFVAFVGTTVYGQMLSVYQYPKATLLILGGSTVGALIVGYLYGRNVRVWCRYLCPVNGVFGLLSKLAPVSFRTDPQQWQASRARGERPEAVNCPTLLPLKDLQSASNCHSCGRCQGHRDAIDLRFRAPGSEVVHESRYRATAGELILITFGLCGIAVGAFHWSASPWLIEAKQWIALWLIDADWMWPLQTHAPWWIFTNYPGQNDVFNLLDGTLLLAYIGTTGLVLGSVLTGLLFAARRSLAPASHGALYHLAHALIPIAGCGVFLGLSALTVSMLRAEHVPLFWVGSVRAVLLGSTALWSLGLFWQISGKYNDHAVRRCLGTGFGALAIAVVVWAWWLLFWGW</sequence>
<reference evidence="6 7" key="1">
    <citation type="submission" date="2019-02" db="EMBL/GenBank/DDBJ databases">
        <title>Marinobacter halodurans sp. nov., a marine bacterium isolated from sea tidal flat.</title>
        <authorList>
            <person name="Yoo Y."/>
            <person name="Lee D.W."/>
            <person name="Kim B.S."/>
            <person name="Kim J.-J."/>
        </authorList>
    </citation>
    <scope>NUCLEOTIDE SEQUENCE [LARGE SCALE GENOMIC DNA]</scope>
    <source>
        <strain evidence="6 7">YJ-S3-2</strain>
    </source>
</reference>
<comment type="subcellular location">
    <subcellularLocation>
        <location evidence="1">Cell membrane</location>
    </subcellularLocation>
</comment>
<dbReference type="Pfam" id="PF12801">
    <property type="entry name" value="Fer4_5"/>
    <property type="match status" value="2"/>
</dbReference>
<dbReference type="Proteomes" id="UP000313645">
    <property type="component" value="Unassembled WGS sequence"/>
</dbReference>
<evidence type="ECO:0000313" key="6">
    <source>
        <dbReference type="EMBL" id="TBW57724.1"/>
    </source>
</evidence>
<feature type="transmembrane region" description="Helical" evidence="4">
    <location>
        <begin position="49"/>
        <end position="74"/>
    </location>
</feature>
<protein>
    <submittedName>
        <fullName evidence="6">4Fe-4S binding protein</fullName>
    </submittedName>
</protein>
<dbReference type="PANTHER" id="PTHR30224:SF4">
    <property type="entry name" value="ELECTRON TRANSPORT PROTEIN YCCM-RELATED"/>
    <property type="match status" value="1"/>
</dbReference>
<proteinExistence type="predicted"/>
<evidence type="ECO:0000256" key="2">
    <source>
        <dbReference type="ARBA" id="ARBA00022475"/>
    </source>
</evidence>
<keyword evidence="3 4" id="KW-0472">Membrane</keyword>
<name>A0ABY1ZQV7_9GAMM</name>
<feature type="transmembrane region" description="Helical" evidence="4">
    <location>
        <begin position="384"/>
        <end position="409"/>
    </location>
</feature>
<keyword evidence="4" id="KW-1133">Transmembrane helix</keyword>
<dbReference type="InterPro" id="IPR052378">
    <property type="entry name" value="NosR_regulator"/>
</dbReference>
<dbReference type="PANTHER" id="PTHR30224">
    <property type="entry name" value="ELECTRON TRANSPORT PROTEIN"/>
    <property type="match status" value="1"/>
</dbReference>
<keyword evidence="7" id="KW-1185">Reference proteome</keyword>
<feature type="domain" description="4Fe-4S ferredoxin-type" evidence="5">
    <location>
        <begin position="133"/>
        <end position="167"/>
    </location>
</feature>
<evidence type="ECO:0000313" key="7">
    <source>
        <dbReference type="Proteomes" id="UP000313645"/>
    </source>
</evidence>
<accession>A0ABY1ZQV7</accession>
<feature type="domain" description="4Fe-4S ferredoxin-type" evidence="5">
    <location>
        <begin position="49"/>
        <end position="88"/>
    </location>
</feature>
<keyword evidence="4" id="KW-0812">Transmembrane</keyword>
<keyword evidence="2" id="KW-1003">Cell membrane</keyword>
<feature type="transmembrane region" description="Helical" evidence="4">
    <location>
        <begin position="350"/>
        <end position="372"/>
    </location>
</feature>
<feature type="transmembrane region" description="Helical" evidence="4">
    <location>
        <begin position="95"/>
        <end position="112"/>
    </location>
</feature>
<feature type="transmembrane region" description="Helical" evidence="4">
    <location>
        <begin position="12"/>
        <end position="29"/>
    </location>
</feature>
<comment type="caution">
    <text evidence="6">The sequence shown here is derived from an EMBL/GenBank/DDBJ whole genome shotgun (WGS) entry which is preliminary data.</text>
</comment>
<evidence type="ECO:0000256" key="1">
    <source>
        <dbReference type="ARBA" id="ARBA00004236"/>
    </source>
</evidence>
<evidence type="ECO:0000256" key="3">
    <source>
        <dbReference type="ARBA" id="ARBA00023136"/>
    </source>
</evidence>
<evidence type="ECO:0000259" key="5">
    <source>
        <dbReference type="Pfam" id="PF12801"/>
    </source>
</evidence>
<dbReference type="EMBL" id="SJDL01000007">
    <property type="protein sequence ID" value="TBW57724.1"/>
    <property type="molecule type" value="Genomic_DNA"/>
</dbReference>
<feature type="transmembrane region" description="Helical" evidence="4">
    <location>
        <begin position="316"/>
        <end position="338"/>
    </location>
</feature>
<dbReference type="InterPro" id="IPR017896">
    <property type="entry name" value="4Fe4S_Fe-S-bd"/>
</dbReference>